<dbReference type="EMBL" id="CP036432">
    <property type="protein sequence ID" value="QDV85266.1"/>
    <property type="molecule type" value="Genomic_DNA"/>
</dbReference>
<evidence type="ECO:0000256" key="1">
    <source>
        <dbReference type="SAM" id="SignalP"/>
    </source>
</evidence>
<reference evidence="2 3" key="1">
    <citation type="submission" date="2019-02" db="EMBL/GenBank/DDBJ databases">
        <title>Deep-cultivation of Planctomycetes and their phenomic and genomic characterization uncovers novel biology.</title>
        <authorList>
            <person name="Wiegand S."/>
            <person name="Jogler M."/>
            <person name="Boedeker C."/>
            <person name="Pinto D."/>
            <person name="Vollmers J."/>
            <person name="Rivas-Marin E."/>
            <person name="Kohn T."/>
            <person name="Peeters S.H."/>
            <person name="Heuer A."/>
            <person name="Rast P."/>
            <person name="Oberbeckmann S."/>
            <person name="Bunk B."/>
            <person name="Jeske O."/>
            <person name="Meyerdierks A."/>
            <person name="Storesund J.E."/>
            <person name="Kallscheuer N."/>
            <person name="Luecker S."/>
            <person name="Lage O.M."/>
            <person name="Pohl T."/>
            <person name="Merkel B.J."/>
            <person name="Hornburger P."/>
            <person name="Mueller R.-W."/>
            <person name="Bruemmer F."/>
            <person name="Labrenz M."/>
            <person name="Spormann A.M."/>
            <person name="Op den Camp H."/>
            <person name="Overmann J."/>
            <person name="Amann R."/>
            <person name="Jetten M.S.M."/>
            <person name="Mascher T."/>
            <person name="Medema M.H."/>
            <person name="Devos D.P."/>
            <person name="Kaster A.-K."/>
            <person name="Ovreas L."/>
            <person name="Rohde M."/>
            <person name="Galperin M.Y."/>
            <person name="Jogler C."/>
        </authorList>
    </citation>
    <scope>NUCLEOTIDE SEQUENCE [LARGE SCALE GENOMIC DNA]</scope>
    <source>
        <strain evidence="2 3">TBK1r</strain>
    </source>
</reference>
<feature type="chain" id="PRO_5046012147" evidence="1">
    <location>
        <begin position="29"/>
        <end position="315"/>
    </location>
</feature>
<organism evidence="2 3">
    <name type="scientific">Stieleria magnilauensis</name>
    <dbReference type="NCBI Taxonomy" id="2527963"/>
    <lineage>
        <taxon>Bacteria</taxon>
        <taxon>Pseudomonadati</taxon>
        <taxon>Planctomycetota</taxon>
        <taxon>Planctomycetia</taxon>
        <taxon>Pirellulales</taxon>
        <taxon>Pirellulaceae</taxon>
        <taxon>Stieleria</taxon>
    </lineage>
</organism>
<keyword evidence="1" id="KW-0732">Signal</keyword>
<sequence length="315" mass="33063">MFTQRTLSLVSFACVALIALLTSVSSVAQTTGDTQANHSDTPPAKAEGGDLASELQALRLKVGQLEAALKAQHQARYATDGSMPSMSSNKAMGGMKNMGSMKSMSQDANDSSESGGMSMGSGGMGMGTMGGMKNMSQDSGSQSSGMGKGMMSKGMGGMGTMSMMKGKKGMMGMGMMGMNPAMKSDSMAGMEMPSALPGFPGASHLYHIGQTGFFLDHPEHITLTDQQQKKLNTIKESSLLATSTSERKIAEAEQELWVLTAADQPDISKIEAKVKEIASLTVNNRIEFIRAVGNAADILTEDQRQTLVGIATDNN</sequence>
<proteinExistence type="predicted"/>
<accession>A0ABX5XVF0</accession>
<evidence type="ECO:0000313" key="2">
    <source>
        <dbReference type="EMBL" id="QDV85266.1"/>
    </source>
</evidence>
<dbReference type="Gene3D" id="1.20.120.1490">
    <property type="match status" value="1"/>
</dbReference>
<dbReference type="InterPro" id="IPR025961">
    <property type="entry name" value="Metal_resist"/>
</dbReference>
<feature type="signal peptide" evidence="1">
    <location>
        <begin position="1"/>
        <end position="28"/>
    </location>
</feature>
<protein>
    <submittedName>
        <fullName evidence="2">Uncharacterized protein</fullName>
    </submittedName>
</protein>
<keyword evidence="3" id="KW-1185">Reference proteome</keyword>
<dbReference type="Pfam" id="PF13801">
    <property type="entry name" value="Metal_resist"/>
    <property type="match status" value="1"/>
</dbReference>
<dbReference type="Proteomes" id="UP000318081">
    <property type="component" value="Chromosome"/>
</dbReference>
<gene>
    <name evidence="2" type="ORF">TBK1r_42450</name>
</gene>
<name>A0ABX5XVF0_9BACT</name>
<evidence type="ECO:0000313" key="3">
    <source>
        <dbReference type="Proteomes" id="UP000318081"/>
    </source>
</evidence>